<reference evidence="1" key="1">
    <citation type="submission" date="2023-10" db="EMBL/GenBank/DDBJ databases">
        <title>Genome assembly of Pristionchus species.</title>
        <authorList>
            <person name="Yoshida K."/>
            <person name="Sommer R.J."/>
        </authorList>
    </citation>
    <scope>NUCLEOTIDE SEQUENCE</scope>
    <source>
        <strain evidence="1">RS0144</strain>
    </source>
</reference>
<accession>A0AAV5U0R1</accession>
<gene>
    <name evidence="1" type="ORF">PENTCL1PPCAC_22216</name>
</gene>
<sequence>HIHGLSMVRKRTNKRGRHKGHMYFLEFSRRKKQVTRGFADQRKTGRMGLSGRKCQRKLRKPTIIPQMSILTRIHLVFEMTLPESIRWTLMRAFTNSNQWRNEYYEGDKMDFSSKAIDFIADRVVMGSPKESNPSVISALLHICLKLTSAIYWYRREGNYITGMDAMQTILLDMGYLTSKQKESAIMLLTEIEQGMGMSGQMNAEEYDKYTHRAMRICLNMIHEQVTTNGMTVLLSDLEMEETLKYMYMNAEQAFSLVINDELAFSYLFNCLTDKNPLRG</sequence>
<evidence type="ECO:0000313" key="2">
    <source>
        <dbReference type="Proteomes" id="UP001432027"/>
    </source>
</evidence>
<name>A0AAV5U0R1_9BILA</name>
<feature type="non-terminal residue" evidence="1">
    <location>
        <position position="279"/>
    </location>
</feature>
<dbReference type="Proteomes" id="UP001432027">
    <property type="component" value="Unassembled WGS sequence"/>
</dbReference>
<dbReference type="AlphaFoldDB" id="A0AAV5U0R1"/>
<feature type="non-terminal residue" evidence="1">
    <location>
        <position position="1"/>
    </location>
</feature>
<organism evidence="1 2">
    <name type="scientific">Pristionchus entomophagus</name>
    <dbReference type="NCBI Taxonomy" id="358040"/>
    <lineage>
        <taxon>Eukaryota</taxon>
        <taxon>Metazoa</taxon>
        <taxon>Ecdysozoa</taxon>
        <taxon>Nematoda</taxon>
        <taxon>Chromadorea</taxon>
        <taxon>Rhabditida</taxon>
        <taxon>Rhabditina</taxon>
        <taxon>Diplogasteromorpha</taxon>
        <taxon>Diplogasteroidea</taxon>
        <taxon>Neodiplogasteridae</taxon>
        <taxon>Pristionchus</taxon>
    </lineage>
</organism>
<comment type="caution">
    <text evidence="1">The sequence shown here is derived from an EMBL/GenBank/DDBJ whole genome shotgun (WGS) entry which is preliminary data.</text>
</comment>
<keyword evidence="2" id="KW-1185">Reference proteome</keyword>
<protein>
    <recommendedName>
        <fullName evidence="3">Nuclear receptor</fullName>
    </recommendedName>
</protein>
<evidence type="ECO:0008006" key="3">
    <source>
        <dbReference type="Google" id="ProtNLM"/>
    </source>
</evidence>
<proteinExistence type="predicted"/>
<evidence type="ECO:0000313" key="1">
    <source>
        <dbReference type="EMBL" id="GMT00042.1"/>
    </source>
</evidence>
<dbReference type="EMBL" id="BTSX01000005">
    <property type="protein sequence ID" value="GMT00042.1"/>
    <property type="molecule type" value="Genomic_DNA"/>
</dbReference>